<dbReference type="OrthoDB" id="3530529at2"/>
<dbReference type="Gene3D" id="1.10.238.10">
    <property type="entry name" value="EF-hand"/>
    <property type="match status" value="1"/>
</dbReference>
<organism evidence="3 4">
    <name type="scientific">Streptosporangium subroseum</name>
    <dbReference type="NCBI Taxonomy" id="106412"/>
    <lineage>
        <taxon>Bacteria</taxon>
        <taxon>Bacillati</taxon>
        <taxon>Actinomycetota</taxon>
        <taxon>Actinomycetes</taxon>
        <taxon>Streptosporangiales</taxon>
        <taxon>Streptosporangiaceae</taxon>
        <taxon>Streptosporangium</taxon>
    </lineage>
</organism>
<gene>
    <name evidence="3" type="ORF">SAMN05216276_1001151</name>
</gene>
<dbReference type="Proteomes" id="UP000198282">
    <property type="component" value="Unassembled WGS sequence"/>
</dbReference>
<sequence length="85" mass="9425">MAAVNRKHDLWFDTGDTDRDGGIARADPPAPCRQAVGQLGCASDPAKIRHLVDVYNTLWESLVRQADVNRDGSVSRAEFWAAMER</sequence>
<reference evidence="3 4" key="1">
    <citation type="submission" date="2017-06" db="EMBL/GenBank/DDBJ databases">
        <authorList>
            <person name="Kim H.J."/>
            <person name="Triplett B.A."/>
        </authorList>
    </citation>
    <scope>NUCLEOTIDE SEQUENCE [LARGE SCALE GENOMIC DNA]</scope>
    <source>
        <strain evidence="3 4">CGMCC 4.2132</strain>
    </source>
</reference>
<dbReference type="SUPFAM" id="SSF47473">
    <property type="entry name" value="EF-hand"/>
    <property type="match status" value="1"/>
</dbReference>
<feature type="region of interest" description="Disordered" evidence="1">
    <location>
        <begin position="1"/>
        <end position="27"/>
    </location>
</feature>
<keyword evidence="4" id="KW-1185">Reference proteome</keyword>
<accession>A0A239A7I4</accession>
<dbReference type="PROSITE" id="PS00018">
    <property type="entry name" value="EF_HAND_1"/>
    <property type="match status" value="1"/>
</dbReference>
<evidence type="ECO:0000256" key="1">
    <source>
        <dbReference type="SAM" id="MobiDB-lite"/>
    </source>
</evidence>
<dbReference type="EMBL" id="FZOD01000001">
    <property type="protein sequence ID" value="SNR91014.1"/>
    <property type="molecule type" value="Genomic_DNA"/>
</dbReference>
<proteinExistence type="predicted"/>
<dbReference type="InterPro" id="IPR018247">
    <property type="entry name" value="EF_Hand_1_Ca_BS"/>
</dbReference>
<dbReference type="InterPro" id="IPR011992">
    <property type="entry name" value="EF-hand-dom_pair"/>
</dbReference>
<dbReference type="RefSeq" id="WP_089205159.1">
    <property type="nucleotide sequence ID" value="NZ_FZOD01000001.1"/>
</dbReference>
<name>A0A239A7I4_9ACTN</name>
<feature type="domain" description="EF-hand" evidence="2">
    <location>
        <begin position="64"/>
        <end position="81"/>
    </location>
</feature>
<dbReference type="InterPro" id="IPR002048">
    <property type="entry name" value="EF_hand_dom"/>
</dbReference>
<feature type="compositionally biased region" description="Basic and acidic residues" evidence="1">
    <location>
        <begin position="1"/>
        <end position="22"/>
    </location>
</feature>
<dbReference type="Pfam" id="PF13202">
    <property type="entry name" value="EF-hand_5"/>
    <property type="match status" value="1"/>
</dbReference>
<evidence type="ECO:0000313" key="3">
    <source>
        <dbReference type="EMBL" id="SNR91014.1"/>
    </source>
</evidence>
<dbReference type="AlphaFoldDB" id="A0A239A7I4"/>
<evidence type="ECO:0000259" key="2">
    <source>
        <dbReference type="Pfam" id="PF13202"/>
    </source>
</evidence>
<dbReference type="GO" id="GO:0005509">
    <property type="term" value="F:calcium ion binding"/>
    <property type="evidence" value="ECO:0007669"/>
    <property type="project" value="InterPro"/>
</dbReference>
<evidence type="ECO:0000313" key="4">
    <source>
        <dbReference type="Proteomes" id="UP000198282"/>
    </source>
</evidence>
<protein>
    <submittedName>
        <fullName evidence="3">EF hand</fullName>
    </submittedName>
</protein>